<evidence type="ECO:0000313" key="2">
    <source>
        <dbReference type="EMBL" id="RHN52895.1"/>
    </source>
</evidence>
<evidence type="ECO:0000256" key="1">
    <source>
        <dbReference type="SAM" id="MobiDB-lite"/>
    </source>
</evidence>
<feature type="region of interest" description="Disordered" evidence="1">
    <location>
        <begin position="92"/>
        <end position="122"/>
    </location>
</feature>
<dbReference type="Gramene" id="rna37628">
    <property type="protein sequence ID" value="RHN52895.1"/>
    <property type="gene ID" value="gene37628"/>
</dbReference>
<dbReference type="EMBL" id="PSQE01000006">
    <property type="protein sequence ID" value="RHN52895.1"/>
    <property type="molecule type" value="Genomic_DNA"/>
</dbReference>
<sequence length="122" mass="13543">MPLPCFQRFPPVCSVIDELSADPMKLKPKITIAHIEKLVRTAKTVSDLQPALELLNAARTALDEIEKQREADFKRAAVEIKKLRVQVQKKIDEKAASKAAEVPIEEGTSKAAQVPNQQENEA</sequence>
<protein>
    <submittedName>
        <fullName evidence="2">Uncharacterized protein</fullName>
    </submittedName>
</protein>
<comment type="caution">
    <text evidence="2">The sequence shown here is derived from an EMBL/GenBank/DDBJ whole genome shotgun (WGS) entry which is preliminary data.</text>
</comment>
<proteinExistence type="predicted"/>
<organism evidence="2">
    <name type="scientific">Medicago truncatula</name>
    <name type="common">Barrel medic</name>
    <name type="synonym">Medicago tribuloides</name>
    <dbReference type="NCBI Taxonomy" id="3880"/>
    <lineage>
        <taxon>Eukaryota</taxon>
        <taxon>Viridiplantae</taxon>
        <taxon>Streptophyta</taxon>
        <taxon>Embryophyta</taxon>
        <taxon>Tracheophyta</taxon>
        <taxon>Spermatophyta</taxon>
        <taxon>Magnoliopsida</taxon>
        <taxon>eudicotyledons</taxon>
        <taxon>Gunneridae</taxon>
        <taxon>Pentapetalae</taxon>
        <taxon>rosids</taxon>
        <taxon>fabids</taxon>
        <taxon>Fabales</taxon>
        <taxon>Fabaceae</taxon>
        <taxon>Papilionoideae</taxon>
        <taxon>50 kb inversion clade</taxon>
        <taxon>NPAAA clade</taxon>
        <taxon>Hologalegina</taxon>
        <taxon>IRL clade</taxon>
        <taxon>Trifolieae</taxon>
        <taxon>Medicago</taxon>
    </lineage>
</organism>
<name>A0A396HNG3_MEDTR</name>
<accession>A0A396HNG3</accession>
<feature type="compositionally biased region" description="Polar residues" evidence="1">
    <location>
        <begin position="110"/>
        <end position="122"/>
    </location>
</feature>
<dbReference type="AlphaFoldDB" id="A0A396HNG3"/>
<dbReference type="Proteomes" id="UP000265566">
    <property type="component" value="Chromosome 6"/>
</dbReference>
<gene>
    <name evidence="2" type="ORF">MtrunA17_Chr6g0485511</name>
</gene>
<reference evidence="2" key="1">
    <citation type="journal article" date="2018" name="Nat. Plants">
        <title>Whole-genome landscape of Medicago truncatula symbiotic genes.</title>
        <authorList>
            <person name="Pecrix Y."/>
            <person name="Gamas P."/>
            <person name="Carrere S."/>
        </authorList>
    </citation>
    <scope>NUCLEOTIDE SEQUENCE</scope>
    <source>
        <tissue evidence="2">Leaves</tissue>
    </source>
</reference>